<protein>
    <submittedName>
        <fullName evidence="2">Uncharacterized protein</fullName>
    </submittedName>
</protein>
<name>A0A6M3L424_9ZZZZ</name>
<feature type="region of interest" description="Disordered" evidence="1">
    <location>
        <begin position="1"/>
        <end position="31"/>
    </location>
</feature>
<proteinExistence type="predicted"/>
<sequence length="79" mass="9176">MPRGVYERNPNRNYGKGYKHRPGLKREPGAGRPTLYAGFETTRIKFTLPVEFVEYLDEQAKAQKTTRAFVLHTMLFEEA</sequence>
<dbReference type="AlphaFoldDB" id="A0A6M3L424"/>
<accession>A0A6M3L424</accession>
<feature type="compositionally biased region" description="Basic and acidic residues" evidence="1">
    <location>
        <begin position="1"/>
        <end position="10"/>
    </location>
</feature>
<evidence type="ECO:0000256" key="1">
    <source>
        <dbReference type="SAM" id="MobiDB-lite"/>
    </source>
</evidence>
<evidence type="ECO:0000313" key="2">
    <source>
        <dbReference type="EMBL" id="QJA88341.1"/>
    </source>
</evidence>
<organism evidence="2">
    <name type="scientific">viral metagenome</name>
    <dbReference type="NCBI Taxonomy" id="1070528"/>
    <lineage>
        <taxon>unclassified sequences</taxon>
        <taxon>metagenomes</taxon>
        <taxon>organismal metagenomes</taxon>
    </lineage>
</organism>
<dbReference type="EMBL" id="MT142772">
    <property type="protein sequence ID" value="QJA88341.1"/>
    <property type="molecule type" value="Genomic_DNA"/>
</dbReference>
<reference evidence="2" key="1">
    <citation type="submission" date="2020-03" db="EMBL/GenBank/DDBJ databases">
        <title>The deep terrestrial virosphere.</title>
        <authorList>
            <person name="Holmfeldt K."/>
            <person name="Nilsson E."/>
            <person name="Simone D."/>
            <person name="Lopez-Fernandez M."/>
            <person name="Wu X."/>
            <person name="de Brujin I."/>
            <person name="Lundin D."/>
            <person name="Andersson A."/>
            <person name="Bertilsson S."/>
            <person name="Dopson M."/>
        </authorList>
    </citation>
    <scope>NUCLEOTIDE SEQUENCE</scope>
    <source>
        <strain evidence="2">MM415B02779</strain>
    </source>
</reference>
<gene>
    <name evidence="2" type="ORF">MM415B02779_0002</name>
</gene>